<organism evidence="2 3">
    <name type="scientific">Rathayibacter iranicus NCPPB 2253 = VKM Ac-1602</name>
    <dbReference type="NCBI Taxonomy" id="1328868"/>
    <lineage>
        <taxon>Bacteria</taxon>
        <taxon>Bacillati</taxon>
        <taxon>Actinomycetota</taxon>
        <taxon>Actinomycetes</taxon>
        <taxon>Micrococcales</taxon>
        <taxon>Microbacteriaceae</taxon>
        <taxon>Rathayibacter</taxon>
    </lineage>
</organism>
<reference evidence="2 3" key="1">
    <citation type="submission" date="2018-03" db="EMBL/GenBank/DDBJ databases">
        <title>Genomic Encyclopedia of Type Strains, Phase III (KMG-III): the genomes of soil and plant-associated and newly described type strains.</title>
        <authorList>
            <person name="Whitman W."/>
        </authorList>
    </citation>
    <scope>NUCLEOTIDE SEQUENCE [LARGE SCALE GENOMIC DNA]</scope>
    <source>
        <strain evidence="2 3">VKM Ac-1602</strain>
    </source>
</reference>
<comment type="caution">
    <text evidence="2">The sequence shown here is derived from an EMBL/GenBank/DDBJ whole genome shotgun (WGS) entry which is preliminary data.</text>
</comment>
<feature type="compositionally biased region" description="Basic and acidic residues" evidence="1">
    <location>
        <begin position="159"/>
        <end position="172"/>
    </location>
</feature>
<dbReference type="Proteomes" id="UP000245674">
    <property type="component" value="Unassembled WGS sequence"/>
</dbReference>
<feature type="compositionally biased region" description="Polar residues" evidence="1">
    <location>
        <begin position="57"/>
        <end position="66"/>
    </location>
</feature>
<evidence type="ECO:0000313" key="3">
    <source>
        <dbReference type="Proteomes" id="UP000245674"/>
    </source>
</evidence>
<gene>
    <name evidence="2" type="ORF">B0H03_101449</name>
</gene>
<protein>
    <submittedName>
        <fullName evidence="2">Uncharacterized protein</fullName>
    </submittedName>
</protein>
<evidence type="ECO:0000256" key="1">
    <source>
        <dbReference type="SAM" id="MobiDB-lite"/>
    </source>
</evidence>
<feature type="compositionally biased region" description="Pro residues" evidence="1">
    <location>
        <begin position="217"/>
        <end position="226"/>
    </location>
</feature>
<proteinExistence type="predicted"/>
<feature type="region of interest" description="Disordered" evidence="1">
    <location>
        <begin position="140"/>
        <end position="226"/>
    </location>
</feature>
<dbReference type="EMBL" id="QGDV01000001">
    <property type="protein sequence ID" value="PWJ66987.1"/>
    <property type="molecule type" value="Genomic_DNA"/>
</dbReference>
<sequence>MVAERRDPMRERLWNESAFTGNVRDGSRVINHFTHGFHAELQRILPTGAGHPDNPFGQRSNSTNSAVVQKEWGTSPDLRGWPRHPRVPLGLRAGDCLVGRFRLPFDTPELYRMIPETMWTPTAHGDVRAAVDVAGLIGMMHRTPHDPAPLQQGRLGRSPRSDRSVPRSRESTNSRQEPSSPRATRKTTAWKSTNAPTRDPTVVPSGQNQTQTSTPSRPRPPTNYRG</sequence>
<accession>A0ABX5LGS8</accession>
<keyword evidence="3" id="KW-1185">Reference proteome</keyword>
<name>A0ABX5LGS8_9MICO</name>
<feature type="region of interest" description="Disordered" evidence="1">
    <location>
        <begin position="46"/>
        <end position="66"/>
    </location>
</feature>
<evidence type="ECO:0000313" key="2">
    <source>
        <dbReference type="EMBL" id="PWJ66987.1"/>
    </source>
</evidence>
<feature type="compositionally biased region" description="Polar residues" evidence="1">
    <location>
        <begin position="173"/>
        <end position="196"/>
    </location>
</feature>